<evidence type="ECO:0000256" key="6">
    <source>
        <dbReference type="RuleBase" id="RU366011"/>
    </source>
</evidence>
<comment type="similarity">
    <text evidence="6">Belongs to the peroxiredoxin family. Prx5 subfamily.</text>
</comment>
<dbReference type="EMBL" id="VTUX01000006">
    <property type="protein sequence ID" value="KAA1189928.1"/>
    <property type="molecule type" value="Genomic_DNA"/>
</dbReference>
<dbReference type="Proteomes" id="UP000323708">
    <property type="component" value="Unassembled WGS sequence"/>
</dbReference>
<dbReference type="GO" id="GO:0045454">
    <property type="term" value="P:cell redox homeostasis"/>
    <property type="evidence" value="ECO:0007669"/>
    <property type="project" value="TreeGrafter"/>
</dbReference>
<dbReference type="PANTHER" id="PTHR10430">
    <property type="entry name" value="PEROXIREDOXIN"/>
    <property type="match status" value="1"/>
</dbReference>
<evidence type="ECO:0000256" key="2">
    <source>
        <dbReference type="ARBA" id="ARBA00022862"/>
    </source>
</evidence>
<dbReference type="Pfam" id="PF08534">
    <property type="entry name" value="Redoxin"/>
    <property type="match status" value="1"/>
</dbReference>
<evidence type="ECO:0000256" key="1">
    <source>
        <dbReference type="ARBA" id="ARBA00022559"/>
    </source>
</evidence>
<evidence type="ECO:0000313" key="9">
    <source>
        <dbReference type="Proteomes" id="UP000323708"/>
    </source>
</evidence>
<organism evidence="8 9">
    <name type="scientific">Pseudohalioglobus sediminis</name>
    <dbReference type="NCBI Taxonomy" id="2606449"/>
    <lineage>
        <taxon>Bacteria</taxon>
        <taxon>Pseudomonadati</taxon>
        <taxon>Pseudomonadota</taxon>
        <taxon>Gammaproteobacteria</taxon>
        <taxon>Cellvibrionales</taxon>
        <taxon>Halieaceae</taxon>
        <taxon>Pseudohalioglobus</taxon>
    </lineage>
</organism>
<dbReference type="GO" id="GO:0034599">
    <property type="term" value="P:cellular response to oxidative stress"/>
    <property type="evidence" value="ECO:0007669"/>
    <property type="project" value="InterPro"/>
</dbReference>
<dbReference type="GO" id="GO:0005737">
    <property type="term" value="C:cytoplasm"/>
    <property type="evidence" value="ECO:0007669"/>
    <property type="project" value="TreeGrafter"/>
</dbReference>
<evidence type="ECO:0000313" key="8">
    <source>
        <dbReference type="EMBL" id="KAA1189928.1"/>
    </source>
</evidence>
<evidence type="ECO:0000256" key="3">
    <source>
        <dbReference type="ARBA" id="ARBA00023002"/>
    </source>
</evidence>
<feature type="domain" description="Thioredoxin" evidence="7">
    <location>
        <begin position="3"/>
        <end position="159"/>
    </location>
</feature>
<protein>
    <recommendedName>
        <fullName evidence="6">Glutathione-dependent peroxiredoxin</fullName>
        <ecNumber evidence="6">1.11.1.27</ecNumber>
    </recommendedName>
</protein>
<keyword evidence="4 6" id="KW-0676">Redox-active center</keyword>
<dbReference type="GO" id="GO:0008379">
    <property type="term" value="F:thioredoxin peroxidase activity"/>
    <property type="evidence" value="ECO:0007669"/>
    <property type="project" value="InterPro"/>
</dbReference>
<dbReference type="GO" id="GO:0042744">
    <property type="term" value="P:hydrogen peroxide catabolic process"/>
    <property type="evidence" value="ECO:0007669"/>
    <property type="project" value="TreeGrafter"/>
</dbReference>
<comment type="function">
    <text evidence="6">Thiol-specific peroxidase that catalyzes the reduction of hydrogen peroxide and organic hydroperoxides to water and alcohols, respectively. Plays a role in cell protection against oxidative stress by detoxifying peroxides.</text>
</comment>
<dbReference type="RefSeq" id="WP_149611829.1">
    <property type="nucleotide sequence ID" value="NZ_VTUX01000006.1"/>
</dbReference>
<dbReference type="InterPro" id="IPR013740">
    <property type="entry name" value="Redoxin"/>
</dbReference>
<gene>
    <name evidence="8" type="ORF">F0M18_12700</name>
</gene>
<dbReference type="CDD" id="cd03013">
    <property type="entry name" value="PRX5_like"/>
    <property type="match status" value="1"/>
</dbReference>
<dbReference type="EC" id="1.11.1.27" evidence="6"/>
<proteinExistence type="inferred from homology"/>
<evidence type="ECO:0000256" key="5">
    <source>
        <dbReference type="PIRSR" id="PIRSR637944-1"/>
    </source>
</evidence>
<feature type="active site" description="Cysteine sulfenic acid (-SOH) intermediate" evidence="5">
    <location>
        <position position="49"/>
    </location>
</feature>
<reference evidence="8 9" key="1">
    <citation type="submission" date="2019-09" db="EMBL/GenBank/DDBJ databases">
        <authorList>
            <person name="Chen X.-Y."/>
        </authorList>
    </citation>
    <scope>NUCLEOTIDE SEQUENCE [LARGE SCALE GENOMIC DNA]</scope>
    <source>
        <strain evidence="8 9">NY5</strain>
    </source>
</reference>
<name>A0A5B0WTW9_9GAMM</name>
<keyword evidence="1 6" id="KW-0575">Peroxidase</keyword>
<dbReference type="AlphaFoldDB" id="A0A5B0WTW9"/>
<dbReference type="InterPro" id="IPR037944">
    <property type="entry name" value="PRX5-like"/>
</dbReference>
<dbReference type="InterPro" id="IPR013766">
    <property type="entry name" value="Thioredoxin_domain"/>
</dbReference>
<dbReference type="FunFam" id="3.40.30.10:FF:000020">
    <property type="entry name" value="Peroxiredoxin"/>
    <property type="match status" value="1"/>
</dbReference>
<accession>A0A5B0WTW9</accession>
<comment type="caution">
    <text evidence="8">The sequence shown here is derived from an EMBL/GenBank/DDBJ whole genome shotgun (WGS) entry which is preliminary data.</text>
</comment>
<dbReference type="InterPro" id="IPR036249">
    <property type="entry name" value="Thioredoxin-like_sf"/>
</dbReference>
<dbReference type="PROSITE" id="PS51352">
    <property type="entry name" value="THIOREDOXIN_2"/>
    <property type="match status" value="1"/>
</dbReference>
<keyword evidence="2 6" id="KW-0049">Antioxidant</keyword>
<evidence type="ECO:0000256" key="4">
    <source>
        <dbReference type="ARBA" id="ARBA00023284"/>
    </source>
</evidence>
<sequence>MTIAVGDSIPAATLKTMGPEGPTDISTSDIFSGKKVLLFAVPGAFTPGCSITHMPGYVVNADKIKAAGVDTIACMAVNDAFVMDAWGKAQNAEEILMLADGMAEFTAALGLELDGSAFGLGTRSQRFALLAEDGVVTHLNVESGPGVDVSSAETMMQLL</sequence>
<dbReference type="PANTHER" id="PTHR10430:SF16">
    <property type="entry name" value="PEROXIREDOXIN-5, MITOCHONDRIAL"/>
    <property type="match status" value="1"/>
</dbReference>
<dbReference type="Gene3D" id="3.40.30.10">
    <property type="entry name" value="Glutaredoxin"/>
    <property type="match status" value="1"/>
</dbReference>
<comment type="catalytic activity">
    <reaction evidence="6">
        <text>a hydroperoxide + 2 glutathione = an alcohol + glutathione disulfide + H2O</text>
        <dbReference type="Rhea" id="RHEA:62632"/>
        <dbReference type="ChEBI" id="CHEBI:15377"/>
        <dbReference type="ChEBI" id="CHEBI:30879"/>
        <dbReference type="ChEBI" id="CHEBI:35924"/>
        <dbReference type="ChEBI" id="CHEBI:57925"/>
        <dbReference type="ChEBI" id="CHEBI:58297"/>
        <dbReference type="EC" id="1.11.1.27"/>
    </reaction>
</comment>
<dbReference type="SUPFAM" id="SSF52833">
    <property type="entry name" value="Thioredoxin-like"/>
    <property type="match status" value="1"/>
</dbReference>
<keyword evidence="3 6" id="KW-0560">Oxidoreductase</keyword>
<evidence type="ECO:0000259" key="7">
    <source>
        <dbReference type="PROSITE" id="PS51352"/>
    </source>
</evidence>
<keyword evidence="9" id="KW-1185">Reference proteome</keyword>